<dbReference type="PANTHER" id="PTHR12991">
    <property type="entry name" value="NITROGEN PERMEASE REGULATOR 2/TUMOR SUPPRESSOR CANDIDATE 4"/>
    <property type="match status" value="1"/>
</dbReference>
<keyword evidence="3" id="KW-0472">Membrane</keyword>
<keyword evidence="5" id="KW-1185">Reference proteome</keyword>
<keyword evidence="3" id="KW-1133">Transmembrane helix</keyword>
<dbReference type="Pfam" id="PF06218">
    <property type="entry name" value="NPR2"/>
    <property type="match status" value="1"/>
</dbReference>
<gene>
    <name evidence="4" type="primary">NPR2</name>
    <name evidence="4" type="ORF">LTR16_003872</name>
</gene>
<dbReference type="EMBL" id="JAVRRA010008660">
    <property type="protein sequence ID" value="KAK5256170.1"/>
    <property type="molecule type" value="Genomic_DNA"/>
</dbReference>
<sequence length="541" mass="59086">MIKSIFYTRFHPEKGPTVLHQVPEGSIIPCPPSPTAQTPLFDFSAISDFIIPRREFCDRLVTVCASHHRVIGYPVCIHAPQRYERIEFIFNFAIVLDEAADFSGYLSVVRKLAVLFRNLEEQGGFLSREEEMEGLIVAGQEGYGGGAKVYALCEMILEDLNNYCECMIPIDESNTLNLKLFPMHPPPAPIHSYHVPLSTVRLSSLATSTWDLTMSRILPYINGINSVAQIAQRADTDFALTRKAVAHLLYYGCILLLDVFQFGAIYAPTAEIGAFFGDEALQDECRRYVATAPPVLGDPGGSRNGGGGGRGGGSISRATILRLYASLKQGLILKAWCIEHRALLPGIDVRRFVTFGVIKGFLYRVHKYAIASRASGPEVDAAEHELLRSRKRNAEREWRAAATSSGWATPTAAAPEEEEAVDPARADHGMGNGSGTTAREREGRDLLPLARYLDGAHCVDEICAELRIGEREVLAKLKGYGDVHETCRASAKVAIERTAWDSKATPTLFLILAAAAAAAALHAAGAAGARARPEGRRERAH</sequence>
<evidence type="ECO:0000313" key="4">
    <source>
        <dbReference type="EMBL" id="KAK5256170.1"/>
    </source>
</evidence>
<comment type="caution">
    <text evidence="4">The sequence shown here is derived from an EMBL/GenBank/DDBJ whole genome shotgun (WGS) entry which is preliminary data.</text>
</comment>
<evidence type="ECO:0000256" key="3">
    <source>
        <dbReference type="SAM" id="Phobius"/>
    </source>
</evidence>
<dbReference type="PANTHER" id="PTHR12991:SF10">
    <property type="entry name" value="GATOR COMPLEX PROTEIN NPRL2"/>
    <property type="match status" value="1"/>
</dbReference>
<feature type="transmembrane region" description="Helical" evidence="3">
    <location>
        <begin position="508"/>
        <end position="529"/>
    </location>
</feature>
<dbReference type="Proteomes" id="UP001357485">
    <property type="component" value="Unassembled WGS sequence"/>
</dbReference>
<protein>
    <submittedName>
        <fullName evidence="4">Nitrogen permease regulator 2</fullName>
    </submittedName>
</protein>
<dbReference type="InterPro" id="IPR009348">
    <property type="entry name" value="NPR2-like"/>
</dbReference>
<keyword evidence="3" id="KW-0812">Transmembrane</keyword>
<comment type="similarity">
    <text evidence="1">Belongs to the NPR2 family.</text>
</comment>
<accession>A0ABR0LXL1</accession>
<evidence type="ECO:0000256" key="1">
    <source>
        <dbReference type="ARBA" id="ARBA00008433"/>
    </source>
</evidence>
<evidence type="ECO:0000256" key="2">
    <source>
        <dbReference type="SAM" id="MobiDB-lite"/>
    </source>
</evidence>
<reference evidence="4 5" key="1">
    <citation type="submission" date="2023-08" db="EMBL/GenBank/DDBJ databases">
        <title>Black Yeasts Isolated from many extreme environments.</title>
        <authorList>
            <person name="Coleine C."/>
            <person name="Stajich J.E."/>
            <person name="Selbmann L."/>
        </authorList>
    </citation>
    <scope>NUCLEOTIDE SEQUENCE [LARGE SCALE GENOMIC DNA]</scope>
    <source>
        <strain evidence="4 5">CCFEE 536</strain>
    </source>
</reference>
<organism evidence="4 5">
    <name type="scientific">Cryomyces antarcticus</name>
    <dbReference type="NCBI Taxonomy" id="329879"/>
    <lineage>
        <taxon>Eukaryota</taxon>
        <taxon>Fungi</taxon>
        <taxon>Dikarya</taxon>
        <taxon>Ascomycota</taxon>
        <taxon>Pezizomycotina</taxon>
        <taxon>Dothideomycetes</taxon>
        <taxon>Dothideomycetes incertae sedis</taxon>
        <taxon>Cryomyces</taxon>
    </lineage>
</organism>
<name>A0ABR0LXL1_9PEZI</name>
<evidence type="ECO:0000313" key="5">
    <source>
        <dbReference type="Proteomes" id="UP001357485"/>
    </source>
</evidence>
<proteinExistence type="inferred from homology"/>
<feature type="region of interest" description="Disordered" evidence="2">
    <location>
        <begin position="397"/>
        <end position="441"/>
    </location>
</feature>